<sequence length="69" mass="7904">MSELLMEGKTPENWAKQLLEHGVRVSPRLIRTRARETGNYYQLGNLMLLSPEQIEALLMPGRPQADQRA</sequence>
<dbReference type="OrthoDB" id="7869377at2"/>
<reference evidence="1 2" key="1">
    <citation type="submission" date="2016-10" db="EMBL/GenBank/DDBJ databases">
        <authorList>
            <person name="de Groot N.N."/>
        </authorList>
    </citation>
    <scope>NUCLEOTIDE SEQUENCE [LARGE SCALE GENOMIC DNA]</scope>
    <source>
        <strain evidence="1 2">DSM 19548</strain>
    </source>
</reference>
<keyword evidence="2" id="KW-1185">Reference proteome</keyword>
<organism evidence="1 2">
    <name type="scientific">Tropicimonas isoalkanivorans</name>
    <dbReference type="NCBI Taxonomy" id="441112"/>
    <lineage>
        <taxon>Bacteria</taxon>
        <taxon>Pseudomonadati</taxon>
        <taxon>Pseudomonadota</taxon>
        <taxon>Alphaproteobacteria</taxon>
        <taxon>Rhodobacterales</taxon>
        <taxon>Roseobacteraceae</taxon>
        <taxon>Tropicimonas</taxon>
    </lineage>
</organism>
<dbReference type="RefSeq" id="WP_088652986.1">
    <property type="nucleotide sequence ID" value="NZ_FOLG01000009.1"/>
</dbReference>
<evidence type="ECO:0000313" key="1">
    <source>
        <dbReference type="EMBL" id="SFC76415.1"/>
    </source>
</evidence>
<dbReference type="Proteomes" id="UP000198728">
    <property type="component" value="Unassembled WGS sequence"/>
</dbReference>
<dbReference type="STRING" id="441112.SAMN04488094_10911"/>
<accession>A0A1I1LTV2</accession>
<protein>
    <submittedName>
        <fullName evidence="1">Uncharacterized protein</fullName>
    </submittedName>
</protein>
<proteinExistence type="predicted"/>
<evidence type="ECO:0000313" key="2">
    <source>
        <dbReference type="Proteomes" id="UP000198728"/>
    </source>
</evidence>
<dbReference type="AlphaFoldDB" id="A0A1I1LTV2"/>
<gene>
    <name evidence="1" type="ORF">SAMN04488094_10911</name>
</gene>
<dbReference type="EMBL" id="FOLG01000009">
    <property type="protein sequence ID" value="SFC76415.1"/>
    <property type="molecule type" value="Genomic_DNA"/>
</dbReference>
<name>A0A1I1LTV2_9RHOB</name>